<evidence type="ECO:0000313" key="4">
    <source>
        <dbReference type="EMBL" id="MBE7940208.1"/>
    </source>
</evidence>
<dbReference type="Gene3D" id="2.120.10.30">
    <property type="entry name" value="TolB, C-terminal domain"/>
    <property type="match status" value="2"/>
</dbReference>
<dbReference type="InterPro" id="IPR011042">
    <property type="entry name" value="6-blade_b-propeller_TolB-like"/>
</dbReference>
<name>A0ABR9SCX7_9BURK</name>
<dbReference type="EMBL" id="JADDOJ010000018">
    <property type="protein sequence ID" value="MBE7940208.1"/>
    <property type="molecule type" value="Genomic_DNA"/>
</dbReference>
<dbReference type="Proteomes" id="UP000715965">
    <property type="component" value="Unassembled WGS sequence"/>
</dbReference>
<accession>A0ABR9SCX7</accession>
<gene>
    <name evidence="4" type="ORF">IM725_06460</name>
</gene>
<dbReference type="SUPFAM" id="SSF82171">
    <property type="entry name" value="DPP6 N-terminal domain-like"/>
    <property type="match status" value="1"/>
</dbReference>
<evidence type="ECO:0000256" key="2">
    <source>
        <dbReference type="ARBA" id="ARBA00022801"/>
    </source>
</evidence>
<dbReference type="Pfam" id="PF00326">
    <property type="entry name" value="Peptidase_S9"/>
    <property type="match status" value="1"/>
</dbReference>
<dbReference type="Gene3D" id="3.40.50.1820">
    <property type="entry name" value="alpha/beta hydrolase"/>
    <property type="match status" value="1"/>
</dbReference>
<keyword evidence="1" id="KW-0732">Signal</keyword>
<evidence type="ECO:0000313" key="5">
    <source>
        <dbReference type="Proteomes" id="UP000715965"/>
    </source>
</evidence>
<dbReference type="SUPFAM" id="SSF53474">
    <property type="entry name" value="alpha/beta-Hydrolases"/>
    <property type="match status" value="1"/>
</dbReference>
<keyword evidence="2" id="KW-0378">Hydrolase</keyword>
<reference evidence="4 5" key="1">
    <citation type="submission" date="2020-10" db="EMBL/GenBank/DDBJ databases">
        <title>Draft genome of Ramlibacter aquaticus LMG 30558.</title>
        <authorList>
            <person name="Props R."/>
        </authorList>
    </citation>
    <scope>NUCLEOTIDE SEQUENCE [LARGE SCALE GENOMIC DNA]</scope>
    <source>
        <strain evidence="4 5">LMG 30558</strain>
    </source>
</reference>
<protein>
    <submittedName>
        <fullName evidence="4">S9 family peptidase</fullName>
    </submittedName>
</protein>
<dbReference type="RefSeq" id="WP_193779753.1">
    <property type="nucleotide sequence ID" value="NZ_JADDOJ010000018.1"/>
</dbReference>
<dbReference type="PANTHER" id="PTHR42776:SF13">
    <property type="entry name" value="DIPEPTIDYL-PEPTIDASE 5"/>
    <property type="match status" value="1"/>
</dbReference>
<dbReference type="PANTHER" id="PTHR42776">
    <property type="entry name" value="SERINE PEPTIDASE S9 FAMILY MEMBER"/>
    <property type="match status" value="1"/>
</dbReference>
<dbReference type="InterPro" id="IPR029058">
    <property type="entry name" value="AB_hydrolase_fold"/>
</dbReference>
<proteinExistence type="predicted"/>
<evidence type="ECO:0000259" key="3">
    <source>
        <dbReference type="Pfam" id="PF00326"/>
    </source>
</evidence>
<comment type="caution">
    <text evidence="4">The sequence shown here is derived from an EMBL/GenBank/DDBJ whole genome shotgun (WGS) entry which is preliminary data.</text>
</comment>
<organism evidence="4 5">
    <name type="scientific">Ramlibacter aquaticus</name>
    <dbReference type="NCBI Taxonomy" id="2780094"/>
    <lineage>
        <taxon>Bacteria</taxon>
        <taxon>Pseudomonadati</taxon>
        <taxon>Pseudomonadota</taxon>
        <taxon>Betaproteobacteria</taxon>
        <taxon>Burkholderiales</taxon>
        <taxon>Comamonadaceae</taxon>
        <taxon>Ramlibacter</taxon>
    </lineage>
</organism>
<dbReference type="InterPro" id="IPR001375">
    <property type="entry name" value="Peptidase_S9_cat"/>
</dbReference>
<keyword evidence="5" id="KW-1185">Reference proteome</keyword>
<evidence type="ECO:0000256" key="1">
    <source>
        <dbReference type="ARBA" id="ARBA00022729"/>
    </source>
</evidence>
<sequence>MEARYTVEDHIRLRRVGAIAPSPDGRWLAVAVQRLSQDGNEYVSDLWKLPTDGGPAVQLTRGDSRDTAPCFRNDGALGFLSNRAPNERKPDEGAAERMQVWLLPAQGGEAVQLTDEPLGVEAFRFAAGADRMAWFAPVLPGVPQEQQRETAAAQKKGSSARRFLRQPVRHWDHWLHQDSHRASTHLFAARADATGRTDLTPEAGPEFAIEPELDLARDGRHLLATWATPGQDREQDQHLVLFDLERGTRTQFPQAACTSTGTALFSPDGQRIAAVRSTRSAARAYRPTLYVFDLQGQGQPVAASWDRWPHPVAWTTAGDALWVTADDEGSVPVFQIDLASGAVQPLTPAGEGSHAEVHALPQGGFACVHSSLLDAPECHLHSGRPGEALRPLARLSGFTPAHAWAQTESVSVPSTDGQAIQGWITRPRGDGPHPVLLWIHGGPIGMSGDGWHWRWNALLAVAQGYAVVQPNPRGSTGFGQEFVQGIWGNVWGEQCFRDLMAFTDALEKRPDVAPGRIMAMGGSFGGYMTNWIGTQTQRFRCLVTHASIVTMANFTGTTDHPAWWYLEMGGEDPYAEPDRYDRNAPIRHIRHWKTPTLILHGEKDYRCPIGEGLILFEALQYHGVESELVVFPDENHWILKPRNVVAWYEAALGFIARHMG</sequence>
<feature type="domain" description="Peptidase S9 prolyl oligopeptidase catalytic" evidence="3">
    <location>
        <begin position="451"/>
        <end position="660"/>
    </location>
</feature>